<proteinExistence type="inferred from homology"/>
<evidence type="ECO:0000256" key="9">
    <source>
        <dbReference type="SAM" id="MobiDB-lite"/>
    </source>
</evidence>
<keyword evidence="5" id="KW-0325">Glycoprotein</keyword>
<sequence>MIRAAMYSISAAIALASNAFLVSLLLFPDRAPVSGHLWPKPAHVCQGHRTIQLSSHFKFHLPEDASQRLLTGAERYRNRILSSHFISPVPVNPILAEKEDRSQVQDVVLETVKIEIEDSSSNEPLGLDSDESYKLLIAADEDPDEPFGIKEDDCEVLRSRPRTSGVTGVIRARTMYGAFHGMETLTQLVTNNPQDNTKEIARTPIRIHDRPLFKHRGVLIDTSRNFLSLASLYRTIDGLAMNKFNVLHWHIIDSQSFPIVLDDQKDPQETEDGDTASDDDKSDQHVLRLSDLASKGAYSSDMTYTKDDISSLVAYAMDRGVRVIPELDMPGHAWAWSQAFPEITSCLDGYPSYSRFSAEPPSGQLNPAEPKTFKVIQGVYDQVLPLFEDSYVHAGADEVNINCWNNTQSIIDLMNRKGIPRSEDGFDRILDGFLSKQHKMLRTKGKTPIVWEEPLLNHALTTLSQYKDTVVQVWTSADNIKTAIQKGHRVITGSADYWYLDCGYGDWLGNWTLGRSWCDPYKSWQKIYSFNPLMGLSPKEAESVLGGEALLWGEQVDDTNLDSKLWPRASAAAEVLWSGNSEESSTKLWDGPKQTENSLRSIEALDRINEHRFRMLSQKIRAEPLQPMWCVQNPGHCLWPIYDTKPAEQPY</sequence>
<evidence type="ECO:0000256" key="8">
    <source>
        <dbReference type="PIRSR" id="PIRSR001093-1"/>
    </source>
</evidence>
<dbReference type="PRINTS" id="PR00738">
    <property type="entry name" value="GLHYDRLASE20"/>
</dbReference>
<gene>
    <name evidence="12" type="ORF">KVV02_002564</name>
</gene>
<dbReference type="CDD" id="cd06562">
    <property type="entry name" value="GH20_HexA_HexB-like"/>
    <property type="match status" value="1"/>
</dbReference>
<dbReference type="InterPro" id="IPR029019">
    <property type="entry name" value="HEX_eukaryotic_N"/>
</dbReference>
<dbReference type="EMBL" id="JAIFTL010000102">
    <property type="protein sequence ID" value="KAG9323404.1"/>
    <property type="molecule type" value="Genomic_DNA"/>
</dbReference>
<feature type="domain" description="Beta-hexosaminidase eukaryotic type N-terminal" evidence="11">
    <location>
        <begin position="37"/>
        <end position="140"/>
    </location>
</feature>
<evidence type="ECO:0000256" key="3">
    <source>
        <dbReference type="ARBA" id="ARBA00022729"/>
    </source>
</evidence>
<comment type="catalytic activity">
    <reaction evidence="1 7">
        <text>Hydrolysis of terminal non-reducing N-acetyl-D-hexosamine residues in N-acetyl-beta-D-hexosaminides.</text>
        <dbReference type="EC" id="3.2.1.52"/>
    </reaction>
</comment>
<dbReference type="GO" id="GO:0004563">
    <property type="term" value="F:beta-N-acetylhexosaminidase activity"/>
    <property type="evidence" value="ECO:0007669"/>
    <property type="project" value="UniProtKB-EC"/>
</dbReference>
<dbReference type="Gene3D" id="3.30.379.10">
    <property type="entry name" value="Chitobiase/beta-hexosaminidase domain 2-like"/>
    <property type="match status" value="1"/>
</dbReference>
<dbReference type="InterPro" id="IPR015883">
    <property type="entry name" value="Glyco_hydro_20_cat"/>
</dbReference>
<evidence type="ECO:0000256" key="6">
    <source>
        <dbReference type="ARBA" id="ARBA00023295"/>
    </source>
</evidence>
<dbReference type="PANTHER" id="PTHR22600:SF26">
    <property type="entry name" value="BETA-N-ACETYLHEXOSAMINIDASE"/>
    <property type="match status" value="1"/>
</dbReference>
<organism evidence="12 13">
    <name type="scientific">Mortierella alpina</name>
    <name type="common">Oleaginous fungus</name>
    <name type="synonym">Mortierella renispora</name>
    <dbReference type="NCBI Taxonomy" id="64518"/>
    <lineage>
        <taxon>Eukaryota</taxon>
        <taxon>Fungi</taxon>
        <taxon>Fungi incertae sedis</taxon>
        <taxon>Mucoromycota</taxon>
        <taxon>Mortierellomycotina</taxon>
        <taxon>Mortierellomycetes</taxon>
        <taxon>Mortierellales</taxon>
        <taxon>Mortierellaceae</taxon>
        <taxon>Mortierella</taxon>
    </lineage>
</organism>
<evidence type="ECO:0000256" key="1">
    <source>
        <dbReference type="ARBA" id="ARBA00001231"/>
    </source>
</evidence>
<evidence type="ECO:0000256" key="5">
    <source>
        <dbReference type="ARBA" id="ARBA00023180"/>
    </source>
</evidence>
<comment type="similarity">
    <text evidence="2 7">Belongs to the glycosyl hydrolase 20 family.</text>
</comment>
<name>A0A9P8A3S5_MORAP</name>
<keyword evidence="3" id="KW-0732">Signal</keyword>
<feature type="region of interest" description="Disordered" evidence="9">
    <location>
        <begin position="264"/>
        <end position="284"/>
    </location>
</feature>
<dbReference type="SUPFAM" id="SSF51445">
    <property type="entry name" value="(Trans)glycosidases"/>
    <property type="match status" value="1"/>
</dbReference>
<dbReference type="PANTHER" id="PTHR22600">
    <property type="entry name" value="BETA-HEXOSAMINIDASE"/>
    <property type="match status" value="1"/>
</dbReference>
<feature type="active site" description="Proton donor" evidence="8">
    <location>
        <position position="398"/>
    </location>
</feature>
<dbReference type="Pfam" id="PF00728">
    <property type="entry name" value="Glyco_hydro_20"/>
    <property type="match status" value="1"/>
</dbReference>
<evidence type="ECO:0000259" key="11">
    <source>
        <dbReference type="Pfam" id="PF14845"/>
    </source>
</evidence>
<dbReference type="InterPro" id="IPR017853">
    <property type="entry name" value="GH"/>
</dbReference>
<dbReference type="Gene3D" id="3.20.20.80">
    <property type="entry name" value="Glycosidases"/>
    <property type="match status" value="1"/>
</dbReference>
<dbReference type="Pfam" id="PF14845">
    <property type="entry name" value="Glycohydro_20b2"/>
    <property type="match status" value="1"/>
</dbReference>
<evidence type="ECO:0000259" key="10">
    <source>
        <dbReference type="Pfam" id="PF00728"/>
    </source>
</evidence>
<keyword evidence="4 7" id="KW-0378">Hydrolase</keyword>
<dbReference type="FunFam" id="3.20.20.80:FF:000063">
    <property type="entry name" value="Beta-hexosaminidase"/>
    <property type="match status" value="1"/>
</dbReference>
<dbReference type="InterPro" id="IPR029018">
    <property type="entry name" value="Hex-like_dom2"/>
</dbReference>
<evidence type="ECO:0000313" key="12">
    <source>
        <dbReference type="EMBL" id="KAG9323404.1"/>
    </source>
</evidence>
<dbReference type="AlphaFoldDB" id="A0A9P8A3S5"/>
<dbReference type="GO" id="GO:0005975">
    <property type="term" value="P:carbohydrate metabolic process"/>
    <property type="evidence" value="ECO:0007669"/>
    <property type="project" value="InterPro"/>
</dbReference>
<protein>
    <recommendedName>
        <fullName evidence="7">Beta-hexosaminidase</fullName>
        <ecNumber evidence="7">3.2.1.52</ecNumber>
    </recommendedName>
</protein>
<dbReference type="EC" id="3.2.1.52" evidence="7"/>
<dbReference type="Proteomes" id="UP000717515">
    <property type="component" value="Unassembled WGS sequence"/>
</dbReference>
<feature type="domain" description="Glycoside hydrolase family 20 catalytic" evidence="10">
    <location>
        <begin position="213"/>
        <end position="579"/>
    </location>
</feature>
<dbReference type="PIRSF" id="PIRSF001093">
    <property type="entry name" value="B-hxosamndse_ab_euk"/>
    <property type="match status" value="1"/>
</dbReference>
<evidence type="ECO:0000256" key="2">
    <source>
        <dbReference type="ARBA" id="ARBA00006285"/>
    </source>
</evidence>
<dbReference type="InterPro" id="IPR025705">
    <property type="entry name" value="Beta_hexosaminidase_sua/sub"/>
</dbReference>
<dbReference type="GO" id="GO:0016020">
    <property type="term" value="C:membrane"/>
    <property type="evidence" value="ECO:0007669"/>
    <property type="project" value="TreeGrafter"/>
</dbReference>
<evidence type="ECO:0000256" key="7">
    <source>
        <dbReference type="PIRNR" id="PIRNR001093"/>
    </source>
</evidence>
<evidence type="ECO:0000256" key="4">
    <source>
        <dbReference type="ARBA" id="ARBA00022801"/>
    </source>
</evidence>
<dbReference type="SUPFAM" id="SSF55545">
    <property type="entry name" value="beta-N-acetylhexosaminidase-like domain"/>
    <property type="match status" value="1"/>
</dbReference>
<comment type="caution">
    <text evidence="12">The sequence shown here is derived from an EMBL/GenBank/DDBJ whole genome shotgun (WGS) entry which is preliminary data.</text>
</comment>
<accession>A0A9P8A3S5</accession>
<dbReference type="GO" id="GO:0030203">
    <property type="term" value="P:glycosaminoglycan metabolic process"/>
    <property type="evidence" value="ECO:0007669"/>
    <property type="project" value="TreeGrafter"/>
</dbReference>
<keyword evidence="6 7" id="KW-0326">Glycosidase</keyword>
<reference evidence="12" key="1">
    <citation type="submission" date="2021-07" db="EMBL/GenBank/DDBJ databases">
        <title>Draft genome of Mortierella alpina, strain LL118, isolated from an aspen leaf litter sample.</title>
        <authorList>
            <person name="Yang S."/>
            <person name="Vinatzer B.A."/>
        </authorList>
    </citation>
    <scope>NUCLEOTIDE SEQUENCE</scope>
    <source>
        <strain evidence="12">LL118</strain>
    </source>
</reference>
<evidence type="ECO:0000313" key="13">
    <source>
        <dbReference type="Proteomes" id="UP000717515"/>
    </source>
</evidence>